<keyword evidence="3" id="KW-1185">Reference proteome</keyword>
<sequence length="120" mass="13672">MVLDYSSARWSPTMHLQLPHPLVIIPAPYYWCHQPPMDDALIVFDQMGIKVILLCILSVWKAPTRRLQNCYKFSSFFGSSNNKMVPAGFMVLSVYLLIFYYSLFLEADCSPANAFILGDA</sequence>
<keyword evidence="1" id="KW-0472">Membrane</keyword>
<dbReference type="Proteomes" id="UP000823388">
    <property type="component" value="Chromosome 6K"/>
</dbReference>
<organism evidence="2 3">
    <name type="scientific">Panicum virgatum</name>
    <name type="common">Blackwell switchgrass</name>
    <dbReference type="NCBI Taxonomy" id="38727"/>
    <lineage>
        <taxon>Eukaryota</taxon>
        <taxon>Viridiplantae</taxon>
        <taxon>Streptophyta</taxon>
        <taxon>Embryophyta</taxon>
        <taxon>Tracheophyta</taxon>
        <taxon>Spermatophyta</taxon>
        <taxon>Magnoliopsida</taxon>
        <taxon>Liliopsida</taxon>
        <taxon>Poales</taxon>
        <taxon>Poaceae</taxon>
        <taxon>PACMAD clade</taxon>
        <taxon>Panicoideae</taxon>
        <taxon>Panicodae</taxon>
        <taxon>Paniceae</taxon>
        <taxon>Panicinae</taxon>
        <taxon>Panicum</taxon>
        <taxon>Panicum sect. Hiantes</taxon>
    </lineage>
</organism>
<dbReference type="AlphaFoldDB" id="A0A8T0R7N2"/>
<evidence type="ECO:0000256" key="1">
    <source>
        <dbReference type="SAM" id="Phobius"/>
    </source>
</evidence>
<proteinExistence type="predicted"/>
<evidence type="ECO:0000313" key="2">
    <source>
        <dbReference type="EMBL" id="KAG2581220.1"/>
    </source>
</evidence>
<feature type="transmembrane region" description="Helical" evidence="1">
    <location>
        <begin position="40"/>
        <end position="63"/>
    </location>
</feature>
<dbReference type="EMBL" id="CM029047">
    <property type="protein sequence ID" value="KAG2581220.1"/>
    <property type="molecule type" value="Genomic_DNA"/>
</dbReference>
<reference evidence="2" key="1">
    <citation type="submission" date="2020-05" db="EMBL/GenBank/DDBJ databases">
        <title>WGS assembly of Panicum virgatum.</title>
        <authorList>
            <person name="Lovell J.T."/>
            <person name="Jenkins J."/>
            <person name="Shu S."/>
            <person name="Juenger T.E."/>
            <person name="Schmutz J."/>
        </authorList>
    </citation>
    <scope>NUCLEOTIDE SEQUENCE</scope>
    <source>
        <strain evidence="2">AP13</strain>
    </source>
</reference>
<accession>A0A8T0R7N2</accession>
<evidence type="ECO:0000313" key="3">
    <source>
        <dbReference type="Proteomes" id="UP000823388"/>
    </source>
</evidence>
<keyword evidence="1" id="KW-1133">Transmembrane helix</keyword>
<name>A0A8T0R7N2_PANVG</name>
<comment type="caution">
    <text evidence="2">The sequence shown here is derived from an EMBL/GenBank/DDBJ whole genome shotgun (WGS) entry which is preliminary data.</text>
</comment>
<gene>
    <name evidence="2" type="ORF">PVAP13_6KG013775</name>
</gene>
<feature type="transmembrane region" description="Helical" evidence="1">
    <location>
        <begin position="84"/>
        <end position="103"/>
    </location>
</feature>
<keyword evidence="1" id="KW-0812">Transmembrane</keyword>
<protein>
    <submittedName>
        <fullName evidence="2">Uncharacterized protein</fullName>
    </submittedName>
</protein>